<evidence type="ECO:0000313" key="3">
    <source>
        <dbReference type="Proteomes" id="UP001150830"/>
    </source>
</evidence>
<dbReference type="InterPro" id="IPR052533">
    <property type="entry name" value="WalJ/YycJ-like"/>
</dbReference>
<dbReference type="Pfam" id="PF12706">
    <property type="entry name" value="Lactamase_B_2"/>
    <property type="match status" value="1"/>
</dbReference>
<dbReference type="AlphaFoldDB" id="A0A9X3IQW7"/>
<dbReference type="InterPro" id="IPR036866">
    <property type="entry name" value="RibonucZ/Hydroxyglut_hydro"/>
</dbReference>
<dbReference type="PANTHER" id="PTHR47619:SF1">
    <property type="entry name" value="EXODEOXYRIBONUCLEASE WALJ"/>
    <property type="match status" value="1"/>
</dbReference>
<accession>A0A9X3IQW7</accession>
<comment type="caution">
    <text evidence="2">The sequence shown here is derived from an EMBL/GenBank/DDBJ whole genome shotgun (WGS) entry which is preliminary data.</text>
</comment>
<dbReference type="EMBL" id="JAPNOA010000003">
    <property type="protein sequence ID" value="MCY0963620.1"/>
    <property type="molecule type" value="Genomic_DNA"/>
</dbReference>
<dbReference type="RefSeq" id="WP_283171839.1">
    <property type="nucleotide sequence ID" value="NZ_JAPNOA010000003.1"/>
</dbReference>
<sequence length="255" mass="28233">MRYASLGSGSKGNATLVEHAGRSLLIDCGFSRKGILERMTAASADWSILDAVLVTHEHTDHSRGALAVCEWLDRPLYSSFGTARKMGWLDHELWRPLHGDQLLELETLRVRPVTVPHDAHEPLQFVVASHTEERRLGVLSDLGSITPHILDAYRECHALQLEANHDPVMLRQGPYPPALQARVAGNYGHLSNGQCAQLLEALLWSGLQQVTAGHISEKNNSPELVRRELSRVLGCDADSVQLLGQDGISGWFEFR</sequence>
<evidence type="ECO:0000259" key="1">
    <source>
        <dbReference type="SMART" id="SM00849"/>
    </source>
</evidence>
<keyword evidence="3" id="KW-1185">Reference proteome</keyword>
<dbReference type="InterPro" id="IPR001279">
    <property type="entry name" value="Metallo-B-lactamas"/>
</dbReference>
<gene>
    <name evidence="2" type="ORF">OUO13_00240</name>
</gene>
<dbReference type="SMART" id="SM00849">
    <property type="entry name" value="Lactamase_B"/>
    <property type="match status" value="1"/>
</dbReference>
<dbReference type="PANTHER" id="PTHR47619">
    <property type="entry name" value="METALLO-HYDROLASE YYCJ-RELATED"/>
    <property type="match status" value="1"/>
</dbReference>
<evidence type="ECO:0000313" key="2">
    <source>
        <dbReference type="EMBL" id="MCY0963620.1"/>
    </source>
</evidence>
<proteinExistence type="predicted"/>
<dbReference type="Gene3D" id="3.60.15.10">
    <property type="entry name" value="Ribonuclease Z/Hydroxyacylglutathione hydrolase-like"/>
    <property type="match status" value="1"/>
</dbReference>
<protein>
    <submittedName>
        <fullName evidence="2">MBL fold metallo-hydrolase</fullName>
    </submittedName>
</protein>
<dbReference type="SUPFAM" id="SSF56281">
    <property type="entry name" value="Metallo-hydrolase/oxidoreductase"/>
    <property type="match status" value="1"/>
</dbReference>
<dbReference type="Proteomes" id="UP001150830">
    <property type="component" value="Unassembled WGS sequence"/>
</dbReference>
<organism evidence="2 3">
    <name type="scientific">Parathalassolituus penaei</name>
    <dbReference type="NCBI Taxonomy" id="2997323"/>
    <lineage>
        <taxon>Bacteria</taxon>
        <taxon>Pseudomonadati</taxon>
        <taxon>Pseudomonadota</taxon>
        <taxon>Gammaproteobacteria</taxon>
        <taxon>Oceanospirillales</taxon>
        <taxon>Oceanospirillaceae</taxon>
        <taxon>Parathalassolituus</taxon>
    </lineage>
</organism>
<feature type="domain" description="Metallo-beta-lactamase" evidence="1">
    <location>
        <begin position="11"/>
        <end position="179"/>
    </location>
</feature>
<name>A0A9X3IQW7_9GAMM</name>
<reference evidence="2" key="1">
    <citation type="submission" date="2022-11" db="EMBL/GenBank/DDBJ databases">
        <title>Parathalassolutuus dongxingensis gen. nov., sp. nov., a novel member of family Oceanospirillaceae isolated from a coastal shrimp pond in Guangxi, China.</title>
        <authorList>
            <person name="Chen H."/>
        </authorList>
    </citation>
    <scope>NUCLEOTIDE SEQUENCE</scope>
    <source>
        <strain evidence="2">G-43</strain>
    </source>
</reference>